<dbReference type="InterPro" id="IPR051550">
    <property type="entry name" value="SCF-Subunits/Alg-Epimerases"/>
</dbReference>
<dbReference type="PANTHER" id="PTHR22990:SF15">
    <property type="entry name" value="F-BOX ONLY PROTEIN 10"/>
    <property type="match status" value="1"/>
</dbReference>
<dbReference type="InterPro" id="IPR006626">
    <property type="entry name" value="PbH1"/>
</dbReference>
<proteinExistence type="predicted"/>
<protein>
    <recommendedName>
        <fullName evidence="2">Right handed beta helix domain-containing protein</fullName>
    </recommendedName>
</protein>
<keyword evidence="1" id="KW-0677">Repeat</keyword>
<dbReference type="InterPro" id="IPR012334">
    <property type="entry name" value="Pectin_lyas_fold"/>
</dbReference>
<dbReference type="InterPro" id="IPR039448">
    <property type="entry name" value="Beta_helix"/>
</dbReference>
<feature type="domain" description="Right handed beta helix" evidence="2">
    <location>
        <begin position="271"/>
        <end position="449"/>
    </location>
</feature>
<dbReference type="InterPro" id="IPR011050">
    <property type="entry name" value="Pectin_lyase_fold/virulence"/>
</dbReference>
<evidence type="ECO:0000256" key="1">
    <source>
        <dbReference type="ARBA" id="ARBA00022737"/>
    </source>
</evidence>
<sequence length="744" mass="76532">MKRVLWLAFLLAFLFLALLLVILPAQAQTKQLIPVPRIQFLDTSGNPLANGHVHTYISLTTTNQATYTDSGGGTPNANPVLLDAGGFAGIWLTSDESYTIEVHNSSNVLQWSVDNVTTILTLTNTWATAQTFTGTITAGRINEIRYVDGTEYTTIQGALDGLPAGGGLVIVPPGTFTITSTITMPSNSTLMGTGAASIIKASASFGNNSLLENDTPNPATDGARNTNITVRNLKFDSSASNGDTSRPSMLFKAVVDLVIDGVWSADSVGDGILISASSTVTVKPLRNSIRNNTITNAGRNGIAVTEGERVIISDNQITGSALHGIDLEPNNASSVIREVTIEGNVINGSGSSSGNSGIAITGGVGTTEEVTANGNTIRSTAEGIVFSAVSGVSISTNVISSVSQNGIVNTTSNASTDVTISNNSITSPTLRGIQTGTNDLRISIIGNVIDTPGSTGITVGGDRCTIQGNTILSSTLQGILVSGGQSNSIVGNVIRSSTKSGIELILATTEPSFNTIVGNVSIDSSGDHGIEENSGASPVSNYIVGNILTGNSGGALLRQNGANSVYGPNIGDTAASFHPVAQARMNSLEGDLSNLPRWIFKQVDFGDMTAGATADTFTLWTLPANTMIHDVVGTVVTGWSGGSISAAVCSVGTNGGAANDLTLDDNFFAAATVYELHDATASGGKGALLFDSTDKFAPYMAVAAATIEIQCDLTGDNHVNATAGQARIYILVSQPLANTTTEAN</sequence>
<evidence type="ECO:0000313" key="3">
    <source>
        <dbReference type="EMBL" id="KKN21156.1"/>
    </source>
</evidence>
<comment type="caution">
    <text evidence="3">The sequence shown here is derived from an EMBL/GenBank/DDBJ whole genome shotgun (WGS) entry which is preliminary data.</text>
</comment>
<dbReference type="Pfam" id="PF13229">
    <property type="entry name" value="Beta_helix"/>
    <property type="match status" value="1"/>
</dbReference>
<reference evidence="3" key="1">
    <citation type="journal article" date="2015" name="Nature">
        <title>Complex archaea that bridge the gap between prokaryotes and eukaryotes.</title>
        <authorList>
            <person name="Spang A."/>
            <person name="Saw J.H."/>
            <person name="Jorgensen S.L."/>
            <person name="Zaremba-Niedzwiedzka K."/>
            <person name="Martijn J."/>
            <person name="Lind A.E."/>
            <person name="van Eijk R."/>
            <person name="Schleper C."/>
            <person name="Guy L."/>
            <person name="Ettema T.J."/>
        </authorList>
    </citation>
    <scope>NUCLEOTIDE SEQUENCE</scope>
</reference>
<dbReference type="PANTHER" id="PTHR22990">
    <property type="entry name" value="F-BOX ONLY PROTEIN"/>
    <property type="match status" value="1"/>
</dbReference>
<dbReference type="SUPFAM" id="SSF51126">
    <property type="entry name" value="Pectin lyase-like"/>
    <property type="match status" value="2"/>
</dbReference>
<dbReference type="AlphaFoldDB" id="A0A0F9R779"/>
<evidence type="ECO:0000259" key="2">
    <source>
        <dbReference type="Pfam" id="PF13229"/>
    </source>
</evidence>
<name>A0A0F9R779_9ZZZZ</name>
<accession>A0A0F9R779</accession>
<organism evidence="3">
    <name type="scientific">marine sediment metagenome</name>
    <dbReference type="NCBI Taxonomy" id="412755"/>
    <lineage>
        <taxon>unclassified sequences</taxon>
        <taxon>metagenomes</taxon>
        <taxon>ecological metagenomes</taxon>
    </lineage>
</organism>
<dbReference type="EMBL" id="LAZR01003175">
    <property type="protein sequence ID" value="KKN21156.1"/>
    <property type="molecule type" value="Genomic_DNA"/>
</dbReference>
<dbReference type="Gene3D" id="2.160.20.10">
    <property type="entry name" value="Single-stranded right-handed beta-helix, Pectin lyase-like"/>
    <property type="match status" value="3"/>
</dbReference>
<gene>
    <name evidence="3" type="ORF">LCGC14_0928360</name>
</gene>
<dbReference type="SMART" id="SM00710">
    <property type="entry name" value="PbH1"/>
    <property type="match status" value="11"/>
</dbReference>